<dbReference type="FunFam" id="3.30.70.100:FF:000001">
    <property type="entry name" value="ATPase copper transporting beta"/>
    <property type="match status" value="1"/>
</dbReference>
<protein>
    <recommendedName>
        <fullName evidence="2">HMA domain-containing protein</fullName>
    </recommendedName>
</protein>
<dbReference type="PROSITE" id="PS50846">
    <property type="entry name" value="HMA_2"/>
    <property type="match status" value="1"/>
</dbReference>
<accession>A0A830GSQ0</accession>
<name>A0A830GSQ0_9CREN</name>
<evidence type="ECO:0000313" key="3">
    <source>
        <dbReference type="EMBL" id="GGP20320.1"/>
    </source>
</evidence>
<dbReference type="Proteomes" id="UP000610960">
    <property type="component" value="Unassembled WGS sequence"/>
</dbReference>
<dbReference type="CDD" id="cd00371">
    <property type="entry name" value="HMA"/>
    <property type="match status" value="1"/>
</dbReference>
<keyword evidence="1" id="KW-0479">Metal-binding</keyword>
<evidence type="ECO:0000256" key="1">
    <source>
        <dbReference type="ARBA" id="ARBA00022723"/>
    </source>
</evidence>
<keyword evidence="4" id="KW-1185">Reference proteome</keyword>
<reference evidence="3" key="1">
    <citation type="journal article" date="2014" name="Int. J. Syst. Evol. Microbiol.">
        <title>Complete genome sequence of Corynebacterium casei LMG S-19264T (=DSM 44701T), isolated from a smear-ripened cheese.</title>
        <authorList>
            <consortium name="US DOE Joint Genome Institute (JGI-PGF)"/>
            <person name="Walter F."/>
            <person name="Albersmeier A."/>
            <person name="Kalinowski J."/>
            <person name="Ruckert C."/>
        </authorList>
    </citation>
    <scope>NUCLEOTIDE SEQUENCE</scope>
    <source>
        <strain evidence="3">JCM 10088</strain>
    </source>
</reference>
<dbReference type="AlphaFoldDB" id="A0A830GSQ0"/>
<dbReference type="EMBL" id="BMNL01000002">
    <property type="protein sequence ID" value="GGP20320.1"/>
    <property type="molecule type" value="Genomic_DNA"/>
</dbReference>
<gene>
    <name evidence="3" type="ORF">GCM10007981_07920</name>
</gene>
<dbReference type="InterPro" id="IPR036163">
    <property type="entry name" value="HMA_dom_sf"/>
</dbReference>
<evidence type="ECO:0000313" key="4">
    <source>
        <dbReference type="Proteomes" id="UP000610960"/>
    </source>
</evidence>
<dbReference type="SUPFAM" id="SSF55008">
    <property type="entry name" value="HMA, heavy metal-associated domain"/>
    <property type="match status" value="1"/>
</dbReference>
<dbReference type="GO" id="GO:0046872">
    <property type="term" value="F:metal ion binding"/>
    <property type="evidence" value="ECO:0007669"/>
    <property type="project" value="UniProtKB-KW"/>
</dbReference>
<organism evidence="3 4">
    <name type="scientific">Thermocladium modestius</name>
    <dbReference type="NCBI Taxonomy" id="62609"/>
    <lineage>
        <taxon>Archaea</taxon>
        <taxon>Thermoproteota</taxon>
        <taxon>Thermoprotei</taxon>
        <taxon>Thermoproteales</taxon>
        <taxon>Thermoproteaceae</taxon>
        <taxon>Thermocladium</taxon>
    </lineage>
</organism>
<proteinExistence type="predicted"/>
<dbReference type="Pfam" id="PF00403">
    <property type="entry name" value="HMA"/>
    <property type="match status" value="1"/>
</dbReference>
<dbReference type="Gene3D" id="3.30.70.100">
    <property type="match status" value="1"/>
</dbReference>
<dbReference type="InterPro" id="IPR017969">
    <property type="entry name" value="Heavy-metal-associated_CS"/>
</dbReference>
<feature type="domain" description="HMA" evidence="2">
    <location>
        <begin position="10"/>
        <end position="78"/>
    </location>
</feature>
<evidence type="ECO:0000259" key="2">
    <source>
        <dbReference type="PROSITE" id="PS50846"/>
    </source>
</evidence>
<dbReference type="InterPro" id="IPR006121">
    <property type="entry name" value="HMA_dom"/>
</dbReference>
<dbReference type="PROSITE" id="PS01047">
    <property type="entry name" value="HMA_1"/>
    <property type="match status" value="1"/>
</dbReference>
<sequence length="85" mass="9459">MLACIDMTEKIVKMRVFGMTCDDCVRAVTNGIKSKEGVIDVRVSLSDGSAVVRIDTDKVDPHELEVLPVFTKTRYRAQVREVADS</sequence>
<comment type="caution">
    <text evidence="3">The sequence shown here is derived from an EMBL/GenBank/DDBJ whole genome shotgun (WGS) entry which is preliminary data.</text>
</comment>
<reference evidence="3" key="2">
    <citation type="submission" date="2020-09" db="EMBL/GenBank/DDBJ databases">
        <authorList>
            <person name="Sun Q."/>
            <person name="Ohkuma M."/>
        </authorList>
    </citation>
    <scope>NUCLEOTIDE SEQUENCE</scope>
    <source>
        <strain evidence="3">JCM 10088</strain>
    </source>
</reference>